<name>A0A0A9EJ14_ARUDO</name>
<protein>
    <submittedName>
        <fullName evidence="1">Uncharacterized protein</fullName>
    </submittedName>
</protein>
<accession>A0A0A9EJ14</accession>
<dbReference type="AlphaFoldDB" id="A0A0A9EJ14"/>
<dbReference type="EMBL" id="GBRH01198892">
    <property type="protein sequence ID" value="JAD99003.1"/>
    <property type="molecule type" value="Transcribed_RNA"/>
</dbReference>
<proteinExistence type="predicted"/>
<organism evidence="1">
    <name type="scientific">Arundo donax</name>
    <name type="common">Giant reed</name>
    <name type="synonym">Donax arundinaceus</name>
    <dbReference type="NCBI Taxonomy" id="35708"/>
    <lineage>
        <taxon>Eukaryota</taxon>
        <taxon>Viridiplantae</taxon>
        <taxon>Streptophyta</taxon>
        <taxon>Embryophyta</taxon>
        <taxon>Tracheophyta</taxon>
        <taxon>Spermatophyta</taxon>
        <taxon>Magnoliopsida</taxon>
        <taxon>Liliopsida</taxon>
        <taxon>Poales</taxon>
        <taxon>Poaceae</taxon>
        <taxon>PACMAD clade</taxon>
        <taxon>Arundinoideae</taxon>
        <taxon>Arundineae</taxon>
        <taxon>Arundo</taxon>
    </lineage>
</organism>
<evidence type="ECO:0000313" key="1">
    <source>
        <dbReference type="EMBL" id="JAD99003.1"/>
    </source>
</evidence>
<sequence length="23" mass="2783">MICDSMTTRFFHLMSIRLGKTFF</sequence>
<reference evidence="1" key="1">
    <citation type="submission" date="2014-09" db="EMBL/GenBank/DDBJ databases">
        <authorList>
            <person name="Magalhaes I.L.F."/>
            <person name="Oliveira U."/>
            <person name="Santos F.R."/>
            <person name="Vidigal T.H.D.A."/>
            <person name="Brescovit A.D."/>
            <person name="Santos A.J."/>
        </authorList>
    </citation>
    <scope>NUCLEOTIDE SEQUENCE</scope>
    <source>
        <tissue evidence="1">Shoot tissue taken approximately 20 cm above the soil surface</tissue>
    </source>
</reference>
<reference evidence="1" key="2">
    <citation type="journal article" date="2015" name="Data Brief">
        <title>Shoot transcriptome of the giant reed, Arundo donax.</title>
        <authorList>
            <person name="Barrero R.A."/>
            <person name="Guerrero F.D."/>
            <person name="Moolhuijzen P."/>
            <person name="Goolsby J.A."/>
            <person name="Tidwell J."/>
            <person name="Bellgard S.E."/>
            <person name="Bellgard M.I."/>
        </authorList>
    </citation>
    <scope>NUCLEOTIDE SEQUENCE</scope>
    <source>
        <tissue evidence="1">Shoot tissue taken approximately 20 cm above the soil surface</tissue>
    </source>
</reference>